<sequence length="60" mass="6437">MIVELDDCLEGCPDECPYAKIGVEEDVIGGIGGAAKVAVTVFCDHQSVCAHRRQHGQLPR</sequence>
<dbReference type="EMBL" id="JAYMFH010000003">
    <property type="protein sequence ID" value="MEC4294383.1"/>
    <property type="molecule type" value="Genomic_DNA"/>
</dbReference>
<evidence type="ECO:0000313" key="1">
    <source>
        <dbReference type="EMBL" id="MEC4294383.1"/>
    </source>
</evidence>
<proteinExistence type="predicted"/>
<dbReference type="RefSeq" id="WP_326439570.1">
    <property type="nucleotide sequence ID" value="NZ_JAYMFH010000003.1"/>
</dbReference>
<gene>
    <name evidence="1" type="ORF">VJ920_03545</name>
</gene>
<reference evidence="1 2" key="1">
    <citation type="submission" date="2024-01" db="EMBL/GenBank/DDBJ databases">
        <title>novel species in genus Adlercreutzia.</title>
        <authorList>
            <person name="Liu X."/>
        </authorList>
    </citation>
    <scope>NUCLEOTIDE SEQUENCE [LARGE SCALE GENOMIC DNA]</scope>
    <source>
        <strain evidence="1 2">R22</strain>
    </source>
</reference>
<accession>A0ABU6IX85</accession>
<organism evidence="1 2">
    <name type="scientific">Adlercreutzia shanghongiae</name>
    <dbReference type="NCBI Taxonomy" id="3111773"/>
    <lineage>
        <taxon>Bacteria</taxon>
        <taxon>Bacillati</taxon>
        <taxon>Actinomycetota</taxon>
        <taxon>Coriobacteriia</taxon>
        <taxon>Eggerthellales</taxon>
        <taxon>Eggerthellaceae</taxon>
        <taxon>Adlercreutzia</taxon>
    </lineage>
</organism>
<dbReference type="Proteomes" id="UP001343724">
    <property type="component" value="Unassembled WGS sequence"/>
</dbReference>
<evidence type="ECO:0000313" key="2">
    <source>
        <dbReference type="Proteomes" id="UP001343724"/>
    </source>
</evidence>
<keyword evidence="2" id="KW-1185">Reference proteome</keyword>
<evidence type="ECO:0008006" key="3">
    <source>
        <dbReference type="Google" id="ProtNLM"/>
    </source>
</evidence>
<protein>
    <recommendedName>
        <fullName evidence="3">Ferredoxin</fullName>
    </recommendedName>
</protein>
<comment type="caution">
    <text evidence="1">The sequence shown here is derived from an EMBL/GenBank/DDBJ whole genome shotgun (WGS) entry which is preliminary data.</text>
</comment>
<name>A0ABU6IX85_9ACTN</name>